<sequence>MADRTTNLSMPFTLPSQAQKHVTHNEALQALDAIVQLTVEGEATAPPANPTEGSRFVVDPHATGDWVGHDGHIAARQDGAWTFLLPKEGWLAWFRGAQTLKIFYGSAWNDLQPADADPAMLGINTSADSHNRLAVASEASLFTHVGHGHQVKVNKAATTDTASLLFQSNWTGYAEMGLAGDNDFSIKVGNGTNWVTALKIRQNGTVSQPQRPMGRAYRDIGVAAQAAGSDSGFTILDQVQGSVSLSTTIVNAERALRVPADGIYLLSLLSTATSSSGHAVSLMRNRAQSLFTLWSPAVAPLTVGHTQISVLAAGDELSLRHSGTAQLYNAAGLCQLTLAML</sequence>
<comment type="caution">
    <text evidence="1">The sequence shown here is derived from an EMBL/GenBank/DDBJ whole genome shotgun (WGS) entry which is preliminary data.</text>
</comment>
<reference evidence="1 2" key="1">
    <citation type="submission" date="2023-07" db="EMBL/GenBank/DDBJ databases">
        <title>Sorghum-associated microbial communities from plants grown in Nebraska, USA.</title>
        <authorList>
            <person name="Schachtman D."/>
        </authorList>
    </citation>
    <scope>NUCLEOTIDE SEQUENCE [LARGE SCALE GENOMIC DNA]</scope>
    <source>
        <strain evidence="1 2">DS1307</strain>
    </source>
</reference>
<proteinExistence type="predicted"/>
<name>A0ABT9PWS4_9HYPH</name>
<dbReference type="EMBL" id="JAUSRF010000012">
    <property type="protein sequence ID" value="MDP9838916.1"/>
    <property type="molecule type" value="Genomic_DNA"/>
</dbReference>
<evidence type="ECO:0000313" key="2">
    <source>
        <dbReference type="Proteomes" id="UP001241472"/>
    </source>
</evidence>
<evidence type="ECO:0008006" key="3">
    <source>
        <dbReference type="Google" id="ProtNLM"/>
    </source>
</evidence>
<evidence type="ECO:0000313" key="1">
    <source>
        <dbReference type="EMBL" id="MDP9838916.1"/>
    </source>
</evidence>
<gene>
    <name evidence="1" type="ORF">J2T09_003688</name>
</gene>
<organism evidence="1 2">
    <name type="scientific">Neorhizobium huautlense</name>
    <dbReference type="NCBI Taxonomy" id="67774"/>
    <lineage>
        <taxon>Bacteria</taxon>
        <taxon>Pseudomonadati</taxon>
        <taxon>Pseudomonadota</taxon>
        <taxon>Alphaproteobacteria</taxon>
        <taxon>Hyphomicrobiales</taxon>
        <taxon>Rhizobiaceae</taxon>
        <taxon>Rhizobium/Agrobacterium group</taxon>
        <taxon>Neorhizobium</taxon>
    </lineage>
</organism>
<dbReference type="RefSeq" id="WP_306837235.1">
    <property type="nucleotide sequence ID" value="NZ_JAUSRF010000012.1"/>
</dbReference>
<dbReference type="Pfam" id="PF10983">
    <property type="entry name" value="DUF2793"/>
    <property type="match status" value="1"/>
</dbReference>
<keyword evidence="2" id="KW-1185">Reference proteome</keyword>
<accession>A0ABT9PWS4</accession>
<protein>
    <recommendedName>
        <fullName evidence="3">DUF2793 domain-containing protein</fullName>
    </recommendedName>
</protein>
<dbReference type="InterPro" id="IPR021251">
    <property type="entry name" value="DUF2793"/>
</dbReference>
<dbReference type="Proteomes" id="UP001241472">
    <property type="component" value="Unassembled WGS sequence"/>
</dbReference>